<dbReference type="FunFam" id="3.40.50.2300:FF:000188">
    <property type="entry name" value="Glutamate receptor"/>
    <property type="match status" value="1"/>
</dbReference>
<dbReference type="PANTHER" id="PTHR34836">
    <property type="entry name" value="OS06G0188250 PROTEIN"/>
    <property type="match status" value="1"/>
</dbReference>
<dbReference type="CDD" id="cd19990">
    <property type="entry name" value="PBP1_GABAb_receptor_plant"/>
    <property type="match status" value="1"/>
</dbReference>
<keyword evidence="2" id="KW-0812">Transmembrane</keyword>
<evidence type="ECO:0000256" key="4">
    <source>
        <dbReference type="ARBA" id="ARBA00023136"/>
    </source>
</evidence>
<evidence type="ECO:0000256" key="3">
    <source>
        <dbReference type="ARBA" id="ARBA00022989"/>
    </source>
</evidence>
<feature type="chain" id="PRO_5023897164" description="Receptor ligand binding region domain-containing protein" evidence="5">
    <location>
        <begin position="24"/>
        <end position="460"/>
    </location>
</feature>
<keyword evidence="4" id="KW-0472">Membrane</keyword>
<protein>
    <recommendedName>
        <fullName evidence="6">Receptor ligand binding region domain-containing protein</fullName>
    </recommendedName>
</protein>
<dbReference type="EMBL" id="CM018047">
    <property type="protein sequence ID" value="KAA8523969.1"/>
    <property type="molecule type" value="Genomic_DNA"/>
</dbReference>
<keyword evidence="5" id="KW-0732">Signal</keyword>
<dbReference type="GO" id="GO:0016020">
    <property type="term" value="C:membrane"/>
    <property type="evidence" value="ECO:0007669"/>
    <property type="project" value="UniProtKB-SubCell"/>
</dbReference>
<reference evidence="7 8" key="1">
    <citation type="submission" date="2019-09" db="EMBL/GenBank/DDBJ databases">
        <title>A chromosome-level genome assembly of the Chinese tupelo Nyssa sinensis.</title>
        <authorList>
            <person name="Yang X."/>
            <person name="Kang M."/>
            <person name="Yang Y."/>
            <person name="Xiong H."/>
            <person name="Wang M."/>
            <person name="Zhang Z."/>
            <person name="Wang Z."/>
            <person name="Wu H."/>
            <person name="Ma T."/>
            <person name="Liu J."/>
            <person name="Xi Z."/>
        </authorList>
    </citation>
    <scope>NUCLEOTIDE SEQUENCE [LARGE SCALE GENOMIC DNA]</scope>
    <source>
        <strain evidence="7">J267</strain>
        <tissue evidence="7">Leaf</tissue>
    </source>
</reference>
<evidence type="ECO:0000259" key="6">
    <source>
        <dbReference type="Pfam" id="PF01094"/>
    </source>
</evidence>
<evidence type="ECO:0000313" key="7">
    <source>
        <dbReference type="EMBL" id="KAA8523969.1"/>
    </source>
</evidence>
<dbReference type="InterPro" id="IPR028082">
    <property type="entry name" value="Peripla_BP_I"/>
</dbReference>
<organism evidence="7 8">
    <name type="scientific">Nyssa sinensis</name>
    <dbReference type="NCBI Taxonomy" id="561372"/>
    <lineage>
        <taxon>Eukaryota</taxon>
        <taxon>Viridiplantae</taxon>
        <taxon>Streptophyta</taxon>
        <taxon>Embryophyta</taxon>
        <taxon>Tracheophyta</taxon>
        <taxon>Spermatophyta</taxon>
        <taxon>Magnoliopsida</taxon>
        <taxon>eudicotyledons</taxon>
        <taxon>Gunneridae</taxon>
        <taxon>Pentapetalae</taxon>
        <taxon>asterids</taxon>
        <taxon>Cornales</taxon>
        <taxon>Nyssaceae</taxon>
        <taxon>Nyssa</taxon>
    </lineage>
</organism>
<dbReference type="InterPro" id="IPR015683">
    <property type="entry name" value="Ionotropic_Glu_rcpt"/>
</dbReference>
<evidence type="ECO:0000256" key="2">
    <source>
        <dbReference type="ARBA" id="ARBA00022692"/>
    </source>
</evidence>
<feature type="domain" description="Receptor ligand binding region" evidence="6">
    <location>
        <begin position="55"/>
        <end position="343"/>
    </location>
</feature>
<proteinExistence type="predicted"/>
<dbReference type="Gene3D" id="3.40.190.10">
    <property type="entry name" value="Periplasmic binding protein-like II"/>
    <property type="match status" value="1"/>
</dbReference>
<dbReference type="Gene3D" id="3.40.50.2300">
    <property type="match status" value="2"/>
</dbReference>
<evidence type="ECO:0000313" key="8">
    <source>
        <dbReference type="Proteomes" id="UP000325577"/>
    </source>
</evidence>
<evidence type="ECO:0000256" key="5">
    <source>
        <dbReference type="SAM" id="SignalP"/>
    </source>
</evidence>
<dbReference type="InterPro" id="IPR044440">
    <property type="entry name" value="GABAb_receptor_plant_PBP1"/>
</dbReference>
<dbReference type="PANTHER" id="PTHR34836:SF9">
    <property type="entry name" value="RECEPTOR LIGAND BINDING REGION DOMAIN-CONTAINING PROTEIN"/>
    <property type="match status" value="1"/>
</dbReference>
<sequence length="460" mass="51332">MDTFHYLFFSFIALGLFFPQATASSRDPNKMEINHVNGIIGAIVDNSSRIGKEARVAMEMAINDFNQANQSLVLQNRNSQGDPVGAVLAARDLINTQQVQAILGPHTWEESALIADVGSQAHAPILSLSDSTPQWATMRWPFLLQASPSQHIQMNAVAAIVQSWGWRRVTVIYEDNSAANGVISHLSDALREIGTEINQLLGLPPFTSFSLSEDLEKLKRDQCRVFVVHTSLPLAIRLFRQAKRMEMMGNGYVWITTDSIMSLVHSINASTIDSMQGILGVKSYFPESGPRFQDFNTRFRRKFSTEHPEEENHEPGIFAVQAYNATWAVARALAPALVAETKTWVATNSTENLVSGQEVGFSESVDQTVNNSSSMENLGQEFWPGGPRFSPRGWTPQTSDKPLRIGVPTGSPFKQFVNVAYDDRANTTTYTGFSISIFEATMERLPYFLPYEFFSLHWHI</sequence>
<keyword evidence="3" id="KW-1133">Transmembrane helix</keyword>
<dbReference type="Pfam" id="PF01094">
    <property type="entry name" value="ANF_receptor"/>
    <property type="match status" value="1"/>
</dbReference>
<dbReference type="OrthoDB" id="5984008at2759"/>
<dbReference type="Proteomes" id="UP000325577">
    <property type="component" value="Linkage Group LG4"/>
</dbReference>
<dbReference type="SUPFAM" id="SSF53822">
    <property type="entry name" value="Periplasmic binding protein-like I"/>
    <property type="match status" value="1"/>
</dbReference>
<gene>
    <name evidence="7" type="ORF">F0562_010600</name>
</gene>
<evidence type="ECO:0000256" key="1">
    <source>
        <dbReference type="ARBA" id="ARBA00004370"/>
    </source>
</evidence>
<dbReference type="InterPro" id="IPR001828">
    <property type="entry name" value="ANF_lig-bd_rcpt"/>
</dbReference>
<feature type="signal peptide" evidence="5">
    <location>
        <begin position="1"/>
        <end position="23"/>
    </location>
</feature>
<dbReference type="AlphaFoldDB" id="A0A5J5A0Z9"/>
<comment type="subcellular location">
    <subcellularLocation>
        <location evidence="1">Membrane</location>
    </subcellularLocation>
</comment>
<name>A0A5J5A0Z9_9ASTE</name>
<keyword evidence="8" id="KW-1185">Reference proteome</keyword>
<accession>A0A5J5A0Z9</accession>